<proteinExistence type="predicted"/>
<name>A0ACB8ZFI2_9ASTR</name>
<dbReference type="Proteomes" id="UP001056120">
    <property type="component" value="Linkage Group LG26"/>
</dbReference>
<gene>
    <name evidence="1" type="ORF">L1987_79387</name>
</gene>
<evidence type="ECO:0000313" key="2">
    <source>
        <dbReference type="Proteomes" id="UP001056120"/>
    </source>
</evidence>
<dbReference type="EMBL" id="CM042043">
    <property type="protein sequence ID" value="KAI3696373.1"/>
    <property type="molecule type" value="Genomic_DNA"/>
</dbReference>
<organism evidence="1 2">
    <name type="scientific">Smallanthus sonchifolius</name>
    <dbReference type="NCBI Taxonomy" id="185202"/>
    <lineage>
        <taxon>Eukaryota</taxon>
        <taxon>Viridiplantae</taxon>
        <taxon>Streptophyta</taxon>
        <taxon>Embryophyta</taxon>
        <taxon>Tracheophyta</taxon>
        <taxon>Spermatophyta</taxon>
        <taxon>Magnoliopsida</taxon>
        <taxon>eudicotyledons</taxon>
        <taxon>Gunneridae</taxon>
        <taxon>Pentapetalae</taxon>
        <taxon>asterids</taxon>
        <taxon>campanulids</taxon>
        <taxon>Asterales</taxon>
        <taxon>Asteraceae</taxon>
        <taxon>Asteroideae</taxon>
        <taxon>Heliantheae alliance</taxon>
        <taxon>Millerieae</taxon>
        <taxon>Smallanthus</taxon>
    </lineage>
</organism>
<comment type="caution">
    <text evidence="1">The sequence shown here is derived from an EMBL/GenBank/DDBJ whole genome shotgun (WGS) entry which is preliminary data.</text>
</comment>
<evidence type="ECO:0000313" key="1">
    <source>
        <dbReference type="EMBL" id="KAI3696373.1"/>
    </source>
</evidence>
<keyword evidence="2" id="KW-1185">Reference proteome</keyword>
<accession>A0ACB8ZFI2</accession>
<protein>
    <submittedName>
        <fullName evidence="1">Uncharacterized protein</fullName>
    </submittedName>
</protein>
<sequence>MEIAPVHTLNLRGVLTVSKRIILARRWHFFSLSIFFLPLSFHLTIIPTLPVPDQKLLISYLLYTIIVYILALCAIGTITYSTHHAFFGQPVKFLDALKSLSFSFFPLASTAIMANVLILLISLSFLLFIGTLLMSVHTLGFVIDYNSTYFMWFLAIVGAILIAMIIYVHVEWSLAFVVVVVESKWGFAPLMRSSRLVNGMRSVSLFVMLYFGVCGALGVWVLMWYANLHTVFLTMLAMLFVMMLLLRITAANTVLYNYSKALHGELELDQVAEGFVEVLDRFVHDYMNFPALTA</sequence>
<reference evidence="2" key="1">
    <citation type="journal article" date="2022" name="Mol. Ecol. Resour.">
        <title>The genomes of chicory, endive, great burdock and yacon provide insights into Asteraceae palaeo-polyploidization history and plant inulin production.</title>
        <authorList>
            <person name="Fan W."/>
            <person name="Wang S."/>
            <person name="Wang H."/>
            <person name="Wang A."/>
            <person name="Jiang F."/>
            <person name="Liu H."/>
            <person name="Zhao H."/>
            <person name="Xu D."/>
            <person name="Zhang Y."/>
        </authorList>
    </citation>
    <scope>NUCLEOTIDE SEQUENCE [LARGE SCALE GENOMIC DNA]</scope>
    <source>
        <strain evidence="2">cv. Yunnan</strain>
    </source>
</reference>
<reference evidence="1 2" key="2">
    <citation type="journal article" date="2022" name="Mol. Ecol. Resour.">
        <title>The genomes of chicory, endive, great burdock and yacon provide insights into Asteraceae paleo-polyploidization history and plant inulin production.</title>
        <authorList>
            <person name="Fan W."/>
            <person name="Wang S."/>
            <person name="Wang H."/>
            <person name="Wang A."/>
            <person name="Jiang F."/>
            <person name="Liu H."/>
            <person name="Zhao H."/>
            <person name="Xu D."/>
            <person name="Zhang Y."/>
        </authorList>
    </citation>
    <scope>NUCLEOTIDE SEQUENCE [LARGE SCALE GENOMIC DNA]</scope>
    <source>
        <strain evidence="2">cv. Yunnan</strain>
        <tissue evidence="1">Leaves</tissue>
    </source>
</reference>